<gene>
    <name evidence="8" type="ORF">CR938_06160</name>
</gene>
<evidence type="ECO:0000256" key="6">
    <source>
        <dbReference type="SAM" id="Phobius"/>
    </source>
</evidence>
<comment type="similarity">
    <text evidence="2">Belongs to the GtrA family.</text>
</comment>
<dbReference type="InterPro" id="IPR007267">
    <property type="entry name" value="GtrA_DPMS_TM"/>
</dbReference>
<evidence type="ECO:0000313" key="9">
    <source>
        <dbReference type="Proteomes" id="UP000717981"/>
    </source>
</evidence>
<dbReference type="RefSeq" id="WP_162124159.1">
    <property type="nucleotide sequence ID" value="NZ_PDWK01000022.1"/>
</dbReference>
<dbReference type="AlphaFoldDB" id="A0A921P0K1"/>
<keyword evidence="9" id="KW-1185">Reference proteome</keyword>
<dbReference type="PANTHER" id="PTHR38459:SF1">
    <property type="entry name" value="PROPHAGE BACTOPRENOL-LINKED GLUCOSE TRANSLOCASE HOMOLOG"/>
    <property type="match status" value="1"/>
</dbReference>
<comment type="subcellular location">
    <subcellularLocation>
        <location evidence="1">Membrane</location>
        <topology evidence="1">Multi-pass membrane protein</topology>
    </subcellularLocation>
</comment>
<dbReference type="PANTHER" id="PTHR38459">
    <property type="entry name" value="PROPHAGE BACTOPRENOL-LINKED GLUCOSE TRANSLOCASE HOMOLOG"/>
    <property type="match status" value="1"/>
</dbReference>
<keyword evidence="5 6" id="KW-0472">Membrane</keyword>
<evidence type="ECO:0000313" key="8">
    <source>
        <dbReference type="EMBL" id="KAF1689394.1"/>
    </source>
</evidence>
<comment type="caution">
    <text evidence="8">The sequence shown here is derived from an EMBL/GenBank/DDBJ whole genome shotgun (WGS) entry which is preliminary data.</text>
</comment>
<dbReference type="GO" id="GO:0005886">
    <property type="term" value="C:plasma membrane"/>
    <property type="evidence" value="ECO:0007669"/>
    <property type="project" value="TreeGrafter"/>
</dbReference>
<feature type="domain" description="GtrA/DPMS transmembrane" evidence="7">
    <location>
        <begin position="7"/>
        <end position="126"/>
    </location>
</feature>
<keyword evidence="4 6" id="KW-1133">Transmembrane helix</keyword>
<feature type="transmembrane region" description="Helical" evidence="6">
    <location>
        <begin position="35"/>
        <end position="52"/>
    </location>
</feature>
<organism evidence="8 9">
    <name type="scientific">Pseudoxanthomonas taiwanensis</name>
    <dbReference type="NCBI Taxonomy" id="176598"/>
    <lineage>
        <taxon>Bacteria</taxon>
        <taxon>Pseudomonadati</taxon>
        <taxon>Pseudomonadota</taxon>
        <taxon>Gammaproteobacteria</taxon>
        <taxon>Lysobacterales</taxon>
        <taxon>Lysobacteraceae</taxon>
        <taxon>Pseudoxanthomonas</taxon>
    </lineage>
</organism>
<dbReference type="EMBL" id="PDWK01000022">
    <property type="protein sequence ID" value="KAF1689394.1"/>
    <property type="molecule type" value="Genomic_DNA"/>
</dbReference>
<sequence>MRSFLLFGVAGGIAFLVDAGVLHVLVSVLGADPYLARLVSFLCAVTTTWVFNRSITFSASARGIPLWQEWGRYLASQLGGFSVNYLVYAVLVATLAGVRQWPVIGVAAGSLAGLLVNYLLARRYVFRRS</sequence>
<evidence type="ECO:0000256" key="1">
    <source>
        <dbReference type="ARBA" id="ARBA00004141"/>
    </source>
</evidence>
<feature type="transmembrane region" description="Helical" evidence="6">
    <location>
        <begin position="101"/>
        <end position="120"/>
    </location>
</feature>
<dbReference type="OrthoDB" id="7926501at2"/>
<feature type="transmembrane region" description="Helical" evidence="6">
    <location>
        <begin position="73"/>
        <end position="95"/>
    </location>
</feature>
<dbReference type="Pfam" id="PF04138">
    <property type="entry name" value="GtrA_DPMS_TM"/>
    <property type="match status" value="1"/>
</dbReference>
<evidence type="ECO:0000256" key="4">
    <source>
        <dbReference type="ARBA" id="ARBA00022989"/>
    </source>
</evidence>
<evidence type="ECO:0000256" key="3">
    <source>
        <dbReference type="ARBA" id="ARBA00022692"/>
    </source>
</evidence>
<reference evidence="8" key="1">
    <citation type="submission" date="2017-10" db="EMBL/GenBank/DDBJ databases">
        <title>Whole genome sequencing of members of genus Pseudoxanthomonas.</title>
        <authorList>
            <person name="Kumar S."/>
            <person name="Bansal K."/>
            <person name="Kaur A."/>
            <person name="Patil P."/>
            <person name="Sharma S."/>
            <person name="Patil P.B."/>
        </authorList>
    </citation>
    <scope>NUCLEOTIDE SEQUENCE</scope>
    <source>
        <strain evidence="8">DSM 22914</strain>
    </source>
</reference>
<name>A0A921P0K1_9GAMM</name>
<dbReference type="GO" id="GO:0000271">
    <property type="term" value="P:polysaccharide biosynthetic process"/>
    <property type="evidence" value="ECO:0007669"/>
    <property type="project" value="InterPro"/>
</dbReference>
<protein>
    <recommendedName>
        <fullName evidence="7">GtrA/DPMS transmembrane domain-containing protein</fullName>
    </recommendedName>
</protein>
<evidence type="ECO:0000259" key="7">
    <source>
        <dbReference type="Pfam" id="PF04138"/>
    </source>
</evidence>
<accession>A0A921P0K1</accession>
<proteinExistence type="inferred from homology"/>
<keyword evidence="3 6" id="KW-0812">Transmembrane</keyword>
<dbReference type="InterPro" id="IPR051401">
    <property type="entry name" value="GtrA_CellWall_Glycosyl"/>
</dbReference>
<evidence type="ECO:0000256" key="5">
    <source>
        <dbReference type="ARBA" id="ARBA00023136"/>
    </source>
</evidence>
<evidence type="ECO:0000256" key="2">
    <source>
        <dbReference type="ARBA" id="ARBA00009399"/>
    </source>
</evidence>
<dbReference type="Proteomes" id="UP000717981">
    <property type="component" value="Unassembled WGS sequence"/>
</dbReference>